<name>A0ABR0SD31_9HYPO</name>
<organism evidence="7 8">
    <name type="scientific">Cladobotryum mycophilum</name>
    <dbReference type="NCBI Taxonomy" id="491253"/>
    <lineage>
        <taxon>Eukaryota</taxon>
        <taxon>Fungi</taxon>
        <taxon>Dikarya</taxon>
        <taxon>Ascomycota</taxon>
        <taxon>Pezizomycotina</taxon>
        <taxon>Sordariomycetes</taxon>
        <taxon>Hypocreomycetidae</taxon>
        <taxon>Hypocreales</taxon>
        <taxon>Hypocreaceae</taxon>
        <taxon>Cladobotryum</taxon>
    </lineage>
</organism>
<evidence type="ECO:0000256" key="1">
    <source>
        <dbReference type="ARBA" id="ARBA00022723"/>
    </source>
</evidence>
<evidence type="ECO:0000313" key="8">
    <source>
        <dbReference type="Proteomes" id="UP001338125"/>
    </source>
</evidence>
<dbReference type="PANTHER" id="PTHR23041:SF78">
    <property type="entry name" value="E3 UBIQUITIN-PROTEIN LIGASE RNF4"/>
    <property type="match status" value="1"/>
</dbReference>
<dbReference type="PROSITE" id="PS00518">
    <property type="entry name" value="ZF_RING_1"/>
    <property type="match status" value="1"/>
</dbReference>
<dbReference type="Gene3D" id="3.30.40.10">
    <property type="entry name" value="Zinc/RING finger domain, C3HC4 (zinc finger)"/>
    <property type="match status" value="1"/>
</dbReference>
<evidence type="ECO:0000256" key="4">
    <source>
        <dbReference type="PROSITE-ProRule" id="PRU00175"/>
    </source>
</evidence>
<feature type="compositionally biased region" description="Pro residues" evidence="5">
    <location>
        <begin position="78"/>
        <end position="95"/>
    </location>
</feature>
<sequence>MPRLRSSRRRLGLARAARARRTRIMESSSESENTSVVGANESSVSESTASSPPESVSESSSPESVVAESEPECLPPQNVLPPPLLLLLPETPPPARPRRSNRIRQKVPDVVSPKQDARGIKAKKAVITHSFWPRIRRDTKTAAARDQIAVVCPICLDQLPVAGLTFDKEVLENHPAVVVACGHVFCRPCLEQAFATQRQLGLAQSCPTCRARMECTRCGLQARMCEVPTTAPETDDDGSNVICKVPLTIPEGGHHAERCMRCAGRDQFIFQVEQGRRGHAANRIEAGFGRLIWDLMDEMEDEREPSTEDDVWRKLSVMFQSRFHELRKERESYINAHIVTRSGRVPNEWS</sequence>
<dbReference type="InterPro" id="IPR001841">
    <property type="entry name" value="Znf_RING"/>
</dbReference>
<gene>
    <name evidence="7" type="ORF">PT974_08007</name>
</gene>
<dbReference type="InterPro" id="IPR017907">
    <property type="entry name" value="Znf_RING_CS"/>
</dbReference>
<dbReference type="InterPro" id="IPR013083">
    <property type="entry name" value="Znf_RING/FYVE/PHD"/>
</dbReference>
<dbReference type="PROSITE" id="PS50089">
    <property type="entry name" value="ZF_RING_2"/>
    <property type="match status" value="1"/>
</dbReference>
<evidence type="ECO:0000256" key="5">
    <source>
        <dbReference type="SAM" id="MobiDB-lite"/>
    </source>
</evidence>
<dbReference type="Pfam" id="PF13445">
    <property type="entry name" value="zf-RING_UBOX"/>
    <property type="match status" value="1"/>
</dbReference>
<dbReference type="InterPro" id="IPR027370">
    <property type="entry name" value="Znf-RING_euk"/>
</dbReference>
<keyword evidence="8" id="KW-1185">Reference proteome</keyword>
<dbReference type="SMART" id="SM00184">
    <property type="entry name" value="RING"/>
    <property type="match status" value="1"/>
</dbReference>
<accession>A0ABR0SD31</accession>
<dbReference type="Proteomes" id="UP001338125">
    <property type="component" value="Unassembled WGS sequence"/>
</dbReference>
<proteinExistence type="predicted"/>
<keyword evidence="3" id="KW-0862">Zinc</keyword>
<evidence type="ECO:0000313" key="7">
    <source>
        <dbReference type="EMBL" id="KAK5989747.1"/>
    </source>
</evidence>
<reference evidence="7 8" key="1">
    <citation type="submission" date="2024-01" db="EMBL/GenBank/DDBJ databases">
        <title>Complete genome of Cladobotryum mycophilum ATHUM6906.</title>
        <authorList>
            <person name="Christinaki A.C."/>
            <person name="Myridakis A.I."/>
            <person name="Kouvelis V.N."/>
        </authorList>
    </citation>
    <scope>NUCLEOTIDE SEQUENCE [LARGE SCALE GENOMIC DNA]</scope>
    <source>
        <strain evidence="7 8">ATHUM6906</strain>
    </source>
</reference>
<keyword evidence="2 4" id="KW-0863">Zinc-finger</keyword>
<feature type="domain" description="RING-type" evidence="6">
    <location>
        <begin position="152"/>
        <end position="210"/>
    </location>
</feature>
<evidence type="ECO:0000256" key="3">
    <source>
        <dbReference type="ARBA" id="ARBA00022833"/>
    </source>
</evidence>
<dbReference type="InterPro" id="IPR047134">
    <property type="entry name" value="RNF4"/>
</dbReference>
<feature type="region of interest" description="Disordered" evidence="5">
    <location>
        <begin position="1"/>
        <end position="115"/>
    </location>
</feature>
<dbReference type="SUPFAM" id="SSF57850">
    <property type="entry name" value="RING/U-box"/>
    <property type="match status" value="1"/>
</dbReference>
<evidence type="ECO:0000256" key="2">
    <source>
        <dbReference type="ARBA" id="ARBA00022771"/>
    </source>
</evidence>
<dbReference type="EMBL" id="JAVFKD010000014">
    <property type="protein sequence ID" value="KAK5989747.1"/>
    <property type="molecule type" value="Genomic_DNA"/>
</dbReference>
<feature type="compositionally biased region" description="Low complexity" evidence="5">
    <location>
        <begin position="41"/>
        <end position="68"/>
    </location>
</feature>
<evidence type="ECO:0000259" key="6">
    <source>
        <dbReference type="PROSITE" id="PS50089"/>
    </source>
</evidence>
<dbReference type="PANTHER" id="PTHR23041">
    <property type="entry name" value="RING FINGER DOMAIN-CONTAINING"/>
    <property type="match status" value="1"/>
</dbReference>
<protein>
    <recommendedName>
        <fullName evidence="6">RING-type domain-containing protein</fullName>
    </recommendedName>
</protein>
<comment type="caution">
    <text evidence="7">The sequence shown here is derived from an EMBL/GenBank/DDBJ whole genome shotgun (WGS) entry which is preliminary data.</text>
</comment>
<keyword evidence="1" id="KW-0479">Metal-binding</keyword>
<feature type="compositionally biased region" description="Basic residues" evidence="5">
    <location>
        <begin position="96"/>
        <end position="105"/>
    </location>
</feature>
<feature type="compositionally biased region" description="Basic residues" evidence="5">
    <location>
        <begin position="1"/>
        <end position="22"/>
    </location>
</feature>